<sequence length="787" mass="88843">MDSPEVNLDCSLLLYYPGGPYYSSREKESANSFSDRSVLVMASLRNKGEKGSKAATGIVPEMLTEENYEDWKVCLKHYLVGHGLWGVVSGKEPEPSKDKKQEHEEWKKKNALALHAIQLSCGPATYAKFKEAHICARVAWNHLAEKIKRPYKFKEHDHEEENHVEDEGAREYLNYGYLYKAIEEGKCHSIKSFLEQDPNAVRARVSSHRDTALHIAILVGHIKIAEELVKKMQPQDLELINEYGATALSLAAISGATKLAKAIVEKNPKLVSMENDHDDGQLPVIVAALYGQKRMVRYLYKVTSKDELQGERGATLLNCLITAEIFDVASMLLKRYPHLGVTPDHNGDYTLRILAHKPSAFPSGTKLVLWKKWIYSCVMVHSPWESPRGSQTSHEDDSIGSHRSSVMDFHNIDIPDSSDGDLRLHEGHSIRHCVPDIKHIHDRKLVHDEAVKLLSCIFKEIRHMSNSQLEKMEIDKVLYEAIKHGIVEFVVEILKFTPEIIWRKDKKGRTIFAHAIVLRQEKIFSLIYGLETQRCIMARRHDVFGNNYLHLAAKLSPQSQLDRVSGAALQMQRELQWFKEVESIVQPKLKEDMNDNKKTPSALFTDEHKVLAREGERWMKNTAGSSMIVGTLISAVMFTTAFTIPGGNSQSGLPILLETQTKAFLIFMISNALSMFTSSTSILMFLGILTARYAEEDFLKSLPTKLVIGLACLFFSIVTMMVSFGAAIYLMLNKQLTWVFYPIVALSTVPVAFFSLLQFPLLVEMINRTYGSGIFGNSNGKLSWCGL</sequence>
<dbReference type="Pfam" id="PF13961">
    <property type="entry name" value="DUF4219"/>
    <property type="match status" value="1"/>
</dbReference>
<evidence type="ECO:0000259" key="2">
    <source>
        <dbReference type="Pfam" id="PF13961"/>
    </source>
</evidence>
<feature type="transmembrane region" description="Helical" evidence="1">
    <location>
        <begin position="623"/>
        <end position="644"/>
    </location>
</feature>
<reference evidence="5" key="1">
    <citation type="submission" date="2025-08" db="UniProtKB">
        <authorList>
            <consortium name="RefSeq"/>
        </authorList>
    </citation>
    <scope>IDENTIFICATION</scope>
    <source>
        <tissue evidence="5">Leaves</tissue>
    </source>
</reference>
<evidence type="ECO:0000256" key="1">
    <source>
        <dbReference type="SAM" id="Phobius"/>
    </source>
</evidence>
<dbReference type="PANTHER" id="PTHR24177">
    <property type="entry name" value="CASKIN"/>
    <property type="match status" value="1"/>
</dbReference>
<organism evidence="4 5">
    <name type="scientific">Coffea arabica</name>
    <name type="common">Arabian coffee</name>
    <dbReference type="NCBI Taxonomy" id="13443"/>
    <lineage>
        <taxon>Eukaryota</taxon>
        <taxon>Viridiplantae</taxon>
        <taxon>Streptophyta</taxon>
        <taxon>Embryophyta</taxon>
        <taxon>Tracheophyta</taxon>
        <taxon>Spermatophyta</taxon>
        <taxon>Magnoliopsida</taxon>
        <taxon>eudicotyledons</taxon>
        <taxon>Gunneridae</taxon>
        <taxon>Pentapetalae</taxon>
        <taxon>asterids</taxon>
        <taxon>lamiids</taxon>
        <taxon>Gentianales</taxon>
        <taxon>Rubiaceae</taxon>
        <taxon>Ixoroideae</taxon>
        <taxon>Gardenieae complex</taxon>
        <taxon>Bertiereae - Coffeeae clade</taxon>
        <taxon>Coffeeae</taxon>
        <taxon>Coffea</taxon>
    </lineage>
</organism>
<evidence type="ECO:0008006" key="6">
    <source>
        <dbReference type="Google" id="ProtNLM"/>
    </source>
</evidence>
<protein>
    <recommendedName>
        <fullName evidence="6">Ankyrin repeat-containing protein ITN1-like</fullName>
    </recommendedName>
</protein>
<dbReference type="SUPFAM" id="SSF48403">
    <property type="entry name" value="Ankyrin repeat"/>
    <property type="match status" value="1"/>
</dbReference>
<name>A0ABM4V9C6_COFAR</name>
<feature type="transmembrane region" description="Helical" evidence="1">
    <location>
        <begin position="706"/>
        <end position="732"/>
    </location>
</feature>
<dbReference type="RefSeq" id="XP_071916127.1">
    <property type="nucleotide sequence ID" value="XM_072060026.1"/>
</dbReference>
<keyword evidence="4" id="KW-1185">Reference proteome</keyword>
<evidence type="ECO:0000313" key="4">
    <source>
        <dbReference type="Proteomes" id="UP001652660"/>
    </source>
</evidence>
<dbReference type="InterPro" id="IPR026961">
    <property type="entry name" value="PGG_dom"/>
</dbReference>
<dbReference type="Proteomes" id="UP001652660">
    <property type="component" value="Chromosome 7e"/>
</dbReference>
<feature type="transmembrane region" description="Helical" evidence="1">
    <location>
        <begin position="664"/>
        <end position="694"/>
    </location>
</feature>
<dbReference type="SMART" id="SM00248">
    <property type="entry name" value="ANK"/>
    <property type="match status" value="3"/>
</dbReference>
<dbReference type="InterPro" id="IPR002110">
    <property type="entry name" value="Ankyrin_rpt"/>
</dbReference>
<evidence type="ECO:0000313" key="5">
    <source>
        <dbReference type="RefSeq" id="XP_071916127.1"/>
    </source>
</evidence>
<feature type="domain" description="PGG" evidence="3">
    <location>
        <begin position="617"/>
        <end position="730"/>
    </location>
</feature>
<dbReference type="PANTHER" id="PTHR24177:SF335">
    <property type="entry name" value="PGG DOMAIN-CONTAINING PROTEIN"/>
    <property type="match status" value="1"/>
</dbReference>
<keyword evidence="1" id="KW-0472">Membrane</keyword>
<dbReference type="InterPro" id="IPR025314">
    <property type="entry name" value="DUF4219"/>
</dbReference>
<feature type="transmembrane region" description="Helical" evidence="1">
    <location>
        <begin position="738"/>
        <end position="763"/>
    </location>
</feature>
<feature type="domain" description="DUF4219" evidence="2">
    <location>
        <begin position="63"/>
        <end position="89"/>
    </location>
</feature>
<evidence type="ECO:0000259" key="3">
    <source>
        <dbReference type="Pfam" id="PF13962"/>
    </source>
</evidence>
<proteinExistence type="predicted"/>
<dbReference type="Pfam" id="PF13962">
    <property type="entry name" value="PGG"/>
    <property type="match status" value="1"/>
</dbReference>
<dbReference type="GeneID" id="113700632"/>
<gene>
    <name evidence="5" type="primary">LOC113700632</name>
</gene>
<dbReference type="InterPro" id="IPR036770">
    <property type="entry name" value="Ankyrin_rpt-contain_sf"/>
</dbReference>
<keyword evidence="1" id="KW-1133">Transmembrane helix</keyword>
<dbReference type="Pfam" id="PF12796">
    <property type="entry name" value="Ank_2"/>
    <property type="match status" value="1"/>
</dbReference>
<keyword evidence="1" id="KW-0812">Transmembrane</keyword>
<dbReference type="Gene3D" id="1.25.40.20">
    <property type="entry name" value="Ankyrin repeat-containing domain"/>
    <property type="match status" value="1"/>
</dbReference>
<accession>A0ABM4V9C6</accession>